<gene>
    <name evidence="2" type="ORF">KGA66_20215</name>
</gene>
<dbReference type="Pfam" id="PF13560">
    <property type="entry name" value="HTH_31"/>
    <property type="match status" value="1"/>
</dbReference>
<evidence type="ECO:0000313" key="3">
    <source>
        <dbReference type="Proteomes" id="UP000677913"/>
    </source>
</evidence>
<dbReference type="InterPro" id="IPR010982">
    <property type="entry name" value="Lambda_DNA-bd_dom_sf"/>
</dbReference>
<organism evidence="2 3">
    <name type="scientific">Actinocrinis puniceicyclus</name>
    <dbReference type="NCBI Taxonomy" id="977794"/>
    <lineage>
        <taxon>Bacteria</taxon>
        <taxon>Bacillati</taxon>
        <taxon>Actinomycetota</taxon>
        <taxon>Actinomycetes</taxon>
        <taxon>Catenulisporales</taxon>
        <taxon>Actinospicaceae</taxon>
        <taxon>Actinocrinis</taxon>
    </lineage>
</organism>
<dbReference type="EMBL" id="JAGSXH010000081">
    <property type="protein sequence ID" value="MBS2965387.1"/>
    <property type="molecule type" value="Genomic_DNA"/>
</dbReference>
<keyword evidence="3" id="KW-1185">Reference proteome</keyword>
<dbReference type="Proteomes" id="UP000677913">
    <property type="component" value="Unassembled WGS sequence"/>
</dbReference>
<evidence type="ECO:0000259" key="1">
    <source>
        <dbReference type="PROSITE" id="PS50943"/>
    </source>
</evidence>
<comment type="caution">
    <text evidence="2">The sequence shown here is derived from an EMBL/GenBank/DDBJ whole genome shotgun (WGS) entry which is preliminary data.</text>
</comment>
<dbReference type="GO" id="GO:0003677">
    <property type="term" value="F:DNA binding"/>
    <property type="evidence" value="ECO:0007669"/>
    <property type="project" value="InterPro"/>
</dbReference>
<accession>A0A8J7WSV3</accession>
<proteinExistence type="predicted"/>
<evidence type="ECO:0000313" key="2">
    <source>
        <dbReference type="EMBL" id="MBS2965387.1"/>
    </source>
</evidence>
<dbReference type="Gene3D" id="1.10.260.40">
    <property type="entry name" value="lambda repressor-like DNA-binding domains"/>
    <property type="match status" value="1"/>
</dbReference>
<dbReference type="SUPFAM" id="SSF47413">
    <property type="entry name" value="lambda repressor-like DNA-binding domains"/>
    <property type="match status" value="1"/>
</dbReference>
<dbReference type="PROSITE" id="PS50943">
    <property type="entry name" value="HTH_CROC1"/>
    <property type="match status" value="1"/>
</dbReference>
<reference evidence="2" key="1">
    <citation type="submission" date="2021-04" db="EMBL/GenBank/DDBJ databases">
        <title>Genome based classification of Actinospica acidithermotolerans sp. nov., an actinobacterium isolated from an Indonesian hot spring.</title>
        <authorList>
            <person name="Kusuma A.B."/>
            <person name="Putra K.E."/>
            <person name="Nafisah S."/>
            <person name="Loh J."/>
            <person name="Nouioui I."/>
            <person name="Goodfellow M."/>
        </authorList>
    </citation>
    <scope>NUCLEOTIDE SEQUENCE</scope>
    <source>
        <strain evidence="2">DSM 45618</strain>
    </source>
</reference>
<dbReference type="CDD" id="cd00093">
    <property type="entry name" value="HTH_XRE"/>
    <property type="match status" value="1"/>
</dbReference>
<feature type="domain" description="HTH cro/C1-type" evidence="1">
    <location>
        <begin position="1"/>
        <end position="30"/>
    </location>
</feature>
<dbReference type="AlphaFoldDB" id="A0A8J7WSV3"/>
<sequence length="77" mass="8514">MRRSRGMTQAQLAEHLGADRTTVVAMEAGRPPGQERFFRAIGWMGYDLVAVPRGSRVTVVESEVSTDRGHGDREGQQ</sequence>
<dbReference type="RefSeq" id="WP_211469746.1">
    <property type="nucleotide sequence ID" value="NZ_JAGSXH010000081.1"/>
</dbReference>
<protein>
    <submittedName>
        <fullName evidence="2">Helix-turn-helix transcriptional regulator</fullName>
    </submittedName>
</protein>
<name>A0A8J7WSV3_9ACTN</name>
<dbReference type="InterPro" id="IPR001387">
    <property type="entry name" value="Cro/C1-type_HTH"/>
</dbReference>